<proteinExistence type="predicted"/>
<sequence length="279" mass="31904">MALLPSSLRTLFHVSSQSYLPSFYNSTLSPPSSFNPLSTRSKQHLNHTSTNSKLFLAISYRYFTEEEEEDDDDDEDHNFDEAVALFNGGEYYKCHDYLEALWNSAEEPTRTLIHGILQCAVGFHHLFNQNHRGAMMELGEGLCKLRKMEFSNGPFHKFEKEISAVLDFIYQTQIELAACSEDICVAMDQSERSYQLLGEYASGKRVYDLELDRDASVYIVFCPQGSNGATEAARVKLPKLKATMEHLVANEYKYHMLYINLEEVTSQEESSWLLPEVSD</sequence>
<comment type="caution">
    <text evidence="1">The sequence shown here is derived from an EMBL/GenBank/DDBJ whole genome shotgun (WGS) entry which is preliminary data.</text>
</comment>
<evidence type="ECO:0008006" key="3">
    <source>
        <dbReference type="Google" id="ProtNLM"/>
    </source>
</evidence>
<protein>
    <recommendedName>
        <fullName evidence="3">TTHA0068-like domain-containing protein</fullName>
    </recommendedName>
</protein>
<dbReference type="PANTHER" id="PTHR34796:SF1">
    <property type="entry name" value="EXPRESSED PROTEIN"/>
    <property type="match status" value="1"/>
</dbReference>
<reference evidence="1 2" key="1">
    <citation type="submission" date="2024-01" db="EMBL/GenBank/DDBJ databases">
        <title>The genomes of 5 underutilized Papilionoideae crops provide insights into root nodulation and disease resistanc.</title>
        <authorList>
            <person name="Jiang F."/>
        </authorList>
    </citation>
    <scope>NUCLEOTIDE SEQUENCE [LARGE SCALE GENOMIC DNA]</scope>
    <source>
        <strain evidence="1">LVBAO_FW01</strain>
        <tissue evidence="1">Leaves</tissue>
    </source>
</reference>
<dbReference type="Gene3D" id="1.10.3450.10">
    <property type="entry name" value="TTHA0068-like"/>
    <property type="match status" value="1"/>
</dbReference>
<dbReference type="Proteomes" id="UP001367508">
    <property type="component" value="Unassembled WGS sequence"/>
</dbReference>
<evidence type="ECO:0000313" key="2">
    <source>
        <dbReference type="Proteomes" id="UP001367508"/>
    </source>
</evidence>
<dbReference type="PANTHER" id="PTHR34796">
    <property type="entry name" value="EXPRESSED PROTEIN"/>
    <property type="match status" value="1"/>
</dbReference>
<dbReference type="InterPro" id="IPR005500">
    <property type="entry name" value="DUF309"/>
</dbReference>
<dbReference type="InterPro" id="IPR023203">
    <property type="entry name" value="TTHA0068_sf"/>
</dbReference>
<dbReference type="EMBL" id="JAYMYQ010000004">
    <property type="protein sequence ID" value="KAK7336369.1"/>
    <property type="molecule type" value="Genomic_DNA"/>
</dbReference>
<dbReference type="Pfam" id="PF03745">
    <property type="entry name" value="DUF309"/>
    <property type="match status" value="1"/>
</dbReference>
<dbReference type="SUPFAM" id="SSF140663">
    <property type="entry name" value="TTHA0068-like"/>
    <property type="match status" value="1"/>
</dbReference>
<gene>
    <name evidence="1" type="ORF">VNO77_16907</name>
</gene>
<keyword evidence="2" id="KW-1185">Reference proteome</keyword>
<dbReference type="AlphaFoldDB" id="A0AAN9LLJ2"/>
<accession>A0AAN9LLJ2</accession>
<organism evidence="1 2">
    <name type="scientific">Canavalia gladiata</name>
    <name type="common">Sword bean</name>
    <name type="synonym">Dolichos gladiatus</name>
    <dbReference type="NCBI Taxonomy" id="3824"/>
    <lineage>
        <taxon>Eukaryota</taxon>
        <taxon>Viridiplantae</taxon>
        <taxon>Streptophyta</taxon>
        <taxon>Embryophyta</taxon>
        <taxon>Tracheophyta</taxon>
        <taxon>Spermatophyta</taxon>
        <taxon>Magnoliopsida</taxon>
        <taxon>eudicotyledons</taxon>
        <taxon>Gunneridae</taxon>
        <taxon>Pentapetalae</taxon>
        <taxon>rosids</taxon>
        <taxon>fabids</taxon>
        <taxon>Fabales</taxon>
        <taxon>Fabaceae</taxon>
        <taxon>Papilionoideae</taxon>
        <taxon>50 kb inversion clade</taxon>
        <taxon>NPAAA clade</taxon>
        <taxon>indigoferoid/millettioid clade</taxon>
        <taxon>Phaseoleae</taxon>
        <taxon>Canavalia</taxon>
    </lineage>
</organism>
<name>A0AAN9LLJ2_CANGL</name>
<evidence type="ECO:0000313" key="1">
    <source>
        <dbReference type="EMBL" id="KAK7336369.1"/>
    </source>
</evidence>